<dbReference type="EMBL" id="PKSL01000256">
    <property type="protein sequence ID" value="POV97565.1"/>
    <property type="molecule type" value="Genomic_DNA"/>
</dbReference>
<comment type="caution">
    <text evidence="1">The sequence shown here is derived from an EMBL/GenBank/DDBJ whole genome shotgun (WGS) entry which is preliminary data.</text>
</comment>
<evidence type="ECO:0000313" key="1">
    <source>
        <dbReference type="EMBL" id="POV97565.1"/>
    </source>
</evidence>
<dbReference type="AlphaFoldDB" id="A0A2S4UJW1"/>
<accession>A0A2S4UJW1</accession>
<gene>
    <name evidence="1" type="ORF">PSTT_14966</name>
</gene>
<keyword evidence="2" id="KW-1185">Reference proteome</keyword>
<name>A0A2S4UJW1_9BASI</name>
<dbReference type="Proteomes" id="UP000239156">
    <property type="component" value="Unassembled WGS sequence"/>
</dbReference>
<organism evidence="1 2">
    <name type="scientific">Puccinia striiformis</name>
    <dbReference type="NCBI Taxonomy" id="27350"/>
    <lineage>
        <taxon>Eukaryota</taxon>
        <taxon>Fungi</taxon>
        <taxon>Dikarya</taxon>
        <taxon>Basidiomycota</taxon>
        <taxon>Pucciniomycotina</taxon>
        <taxon>Pucciniomycetes</taxon>
        <taxon>Pucciniales</taxon>
        <taxon>Pucciniaceae</taxon>
        <taxon>Puccinia</taxon>
    </lineage>
</organism>
<protein>
    <submittedName>
        <fullName evidence="1">Uncharacterized protein</fullName>
    </submittedName>
</protein>
<proteinExistence type="predicted"/>
<reference evidence="1" key="1">
    <citation type="submission" date="2017-12" db="EMBL/GenBank/DDBJ databases">
        <title>Gene loss provides genomic basis for host adaptation in cereal stripe rust fungi.</title>
        <authorList>
            <person name="Xia C."/>
        </authorList>
    </citation>
    <scope>NUCLEOTIDE SEQUENCE [LARGE SCALE GENOMIC DNA]</scope>
    <source>
        <strain evidence="1">93-210</strain>
    </source>
</reference>
<evidence type="ECO:0000313" key="2">
    <source>
        <dbReference type="Proteomes" id="UP000239156"/>
    </source>
</evidence>
<dbReference type="VEuPathDB" id="FungiDB:PSTT_14966"/>
<sequence>METTPNKPVRYSSYLYNKFQRDISFDIIIDLGRTLKPSNIGTPNFNTPTRLHQGYIGPSNQHCHHQITFKLRSIAYIHGLLDEVCITWFIACIIV</sequence>